<dbReference type="EMBL" id="JXRA01000052">
    <property type="protein sequence ID" value="KIO76910.1"/>
    <property type="molecule type" value="Genomic_DNA"/>
</dbReference>
<dbReference type="OrthoDB" id="794282at2"/>
<accession>A0A0D0GL65</accession>
<name>A0A0D0GL65_9SPHI</name>
<dbReference type="AlphaFoldDB" id="A0A0D0GL65"/>
<dbReference type="RefSeq" id="WP_041882456.1">
    <property type="nucleotide sequence ID" value="NZ_CP157278.1"/>
</dbReference>
<keyword evidence="2" id="KW-1185">Reference proteome</keyword>
<protein>
    <submittedName>
        <fullName evidence="1">Contig52, whole genome shotgun sequence</fullName>
    </submittedName>
</protein>
<evidence type="ECO:0000313" key="1">
    <source>
        <dbReference type="EMBL" id="KIO76910.1"/>
    </source>
</evidence>
<organism evidence="1 2">
    <name type="scientific">Pedobacter lusitanus</name>
    <dbReference type="NCBI Taxonomy" id="1503925"/>
    <lineage>
        <taxon>Bacteria</taxon>
        <taxon>Pseudomonadati</taxon>
        <taxon>Bacteroidota</taxon>
        <taxon>Sphingobacteriia</taxon>
        <taxon>Sphingobacteriales</taxon>
        <taxon>Sphingobacteriaceae</taxon>
        <taxon>Pedobacter</taxon>
    </lineage>
</organism>
<comment type="caution">
    <text evidence="1">The sequence shown here is derived from an EMBL/GenBank/DDBJ whole genome shotgun (WGS) entry which is preliminary data.</text>
</comment>
<gene>
    <name evidence="1" type="ORF">TH53_12515</name>
</gene>
<sequence>MYKRDLITAEIQKLAQALTRILGLKHEGKLEEADNELNEMLETDFGILFSDLVACDDTDFIAFLTEKNFPPEKLEILSQVLYIKFSPAEQTQENKSVAEKLQLTYQTLEVKHHVVNMNNLSRQQTVKDYLKQNG</sequence>
<reference evidence="1 2" key="1">
    <citation type="submission" date="2015-01" db="EMBL/GenBank/DDBJ databases">
        <title>Draft genome sequence of Pedobacter sp. NL19 isolated from sludge of an effluent treatment pond in an abandoned uranium mine.</title>
        <authorList>
            <person name="Santos T."/>
            <person name="Caetano T."/>
            <person name="Covas C."/>
            <person name="Cruz A."/>
            <person name="Mendo S."/>
        </authorList>
    </citation>
    <scope>NUCLEOTIDE SEQUENCE [LARGE SCALE GENOMIC DNA]</scope>
    <source>
        <strain evidence="1 2">NL19</strain>
    </source>
</reference>
<dbReference type="Proteomes" id="UP000032049">
    <property type="component" value="Unassembled WGS sequence"/>
</dbReference>
<proteinExistence type="predicted"/>
<evidence type="ECO:0000313" key="2">
    <source>
        <dbReference type="Proteomes" id="UP000032049"/>
    </source>
</evidence>
<dbReference type="STRING" id="1503925.TH53_12515"/>